<dbReference type="EMBL" id="RDQH01000340">
    <property type="protein sequence ID" value="RXH76742.1"/>
    <property type="molecule type" value="Genomic_DNA"/>
</dbReference>
<dbReference type="Proteomes" id="UP000290289">
    <property type="component" value="Chromosome 14"/>
</dbReference>
<name>A0A498I3B6_MALDO</name>
<accession>A0A498I3B6</accession>
<dbReference type="AlphaFoldDB" id="A0A498I3B6"/>
<protein>
    <submittedName>
        <fullName evidence="1">Uncharacterized protein</fullName>
    </submittedName>
</protein>
<gene>
    <name evidence="1" type="ORF">DVH24_019630</name>
</gene>
<proteinExistence type="predicted"/>
<reference evidence="1 2" key="1">
    <citation type="submission" date="2018-10" db="EMBL/GenBank/DDBJ databases">
        <title>A high-quality apple genome assembly.</title>
        <authorList>
            <person name="Hu J."/>
        </authorList>
    </citation>
    <scope>NUCLEOTIDE SEQUENCE [LARGE SCALE GENOMIC DNA]</scope>
    <source>
        <strain evidence="2">cv. HFTH1</strain>
        <tissue evidence="1">Young leaf</tissue>
    </source>
</reference>
<organism evidence="1 2">
    <name type="scientific">Malus domestica</name>
    <name type="common">Apple</name>
    <name type="synonym">Pyrus malus</name>
    <dbReference type="NCBI Taxonomy" id="3750"/>
    <lineage>
        <taxon>Eukaryota</taxon>
        <taxon>Viridiplantae</taxon>
        <taxon>Streptophyta</taxon>
        <taxon>Embryophyta</taxon>
        <taxon>Tracheophyta</taxon>
        <taxon>Spermatophyta</taxon>
        <taxon>Magnoliopsida</taxon>
        <taxon>eudicotyledons</taxon>
        <taxon>Gunneridae</taxon>
        <taxon>Pentapetalae</taxon>
        <taxon>rosids</taxon>
        <taxon>fabids</taxon>
        <taxon>Rosales</taxon>
        <taxon>Rosaceae</taxon>
        <taxon>Amygdaloideae</taxon>
        <taxon>Maleae</taxon>
        <taxon>Malus</taxon>
    </lineage>
</organism>
<comment type="caution">
    <text evidence="1">The sequence shown here is derived from an EMBL/GenBank/DDBJ whole genome shotgun (WGS) entry which is preliminary data.</text>
</comment>
<evidence type="ECO:0000313" key="1">
    <source>
        <dbReference type="EMBL" id="RXH76742.1"/>
    </source>
</evidence>
<keyword evidence="2" id="KW-1185">Reference proteome</keyword>
<evidence type="ECO:0000313" key="2">
    <source>
        <dbReference type="Proteomes" id="UP000290289"/>
    </source>
</evidence>
<sequence>MLFRSHSNKFKRLTGLEDFLLDRDAARLHTVHDGSVLHNVSEQEPKSNASTRDGFALTGSAAMAKVRPTIGLIDIGECDNSYLFRRENVTFDTDLLQKKLAAAATGGGYTYY</sequence>